<dbReference type="EMBL" id="CABEEP010000001">
    <property type="protein sequence ID" value="VTQ60167.1"/>
    <property type="molecule type" value="Genomic_DNA"/>
</dbReference>
<dbReference type="Pfam" id="PF02870">
    <property type="entry name" value="Methyltransf_1N"/>
    <property type="match status" value="1"/>
</dbReference>
<organism evidence="9 10">
    <name type="scientific">Enterococcus hirae</name>
    <dbReference type="NCBI Taxonomy" id="1354"/>
    <lineage>
        <taxon>Bacteria</taxon>
        <taxon>Bacillati</taxon>
        <taxon>Bacillota</taxon>
        <taxon>Bacilli</taxon>
        <taxon>Lactobacillales</taxon>
        <taxon>Enterococcaceae</taxon>
        <taxon>Enterococcus</taxon>
    </lineage>
</organism>
<dbReference type="InterPro" id="IPR036631">
    <property type="entry name" value="MGMT_N_sf"/>
</dbReference>
<comment type="similarity">
    <text evidence="2">Belongs to the MGMT family.</text>
</comment>
<dbReference type="GO" id="GO:0003908">
    <property type="term" value="F:methylated-DNA-[protein]-cysteine S-methyltransferase activity"/>
    <property type="evidence" value="ECO:0007669"/>
    <property type="project" value="UniProtKB-EC"/>
</dbReference>
<sequence length="163" mass="18394">MKMKINTPIGELWLDADQNGLTKVSFHPIEEMAVNGAQDQGKKQEILLETERQLAEYFEGNRQDFQLPLSINTGTIFQQKVWQALQEIPYGEIRTYKKIAETIDHPKAVRAIGQANRMNPLPIVIPCHRVIGQNGQLTGYMGNAEAGLLIKRQLLVLEKALSE</sequence>
<comment type="catalytic activity">
    <reaction evidence="8">
        <text>a 6-O-methyl-2'-deoxyguanosine in DNA + L-cysteinyl-[protein] = S-methyl-L-cysteinyl-[protein] + a 2'-deoxyguanosine in DNA</text>
        <dbReference type="Rhea" id="RHEA:24000"/>
        <dbReference type="Rhea" id="RHEA-COMP:10131"/>
        <dbReference type="Rhea" id="RHEA-COMP:10132"/>
        <dbReference type="Rhea" id="RHEA-COMP:11367"/>
        <dbReference type="Rhea" id="RHEA-COMP:11368"/>
        <dbReference type="ChEBI" id="CHEBI:29950"/>
        <dbReference type="ChEBI" id="CHEBI:82612"/>
        <dbReference type="ChEBI" id="CHEBI:85445"/>
        <dbReference type="ChEBI" id="CHEBI:85448"/>
        <dbReference type="EC" id="2.1.1.63"/>
    </reaction>
</comment>
<dbReference type="Gene3D" id="3.30.160.70">
    <property type="entry name" value="Methylated DNA-protein cysteine methyltransferase domain"/>
    <property type="match status" value="1"/>
</dbReference>
<evidence type="ECO:0000256" key="5">
    <source>
        <dbReference type="ARBA" id="ARBA00022679"/>
    </source>
</evidence>
<keyword evidence="6" id="KW-0227">DNA damage</keyword>
<dbReference type="GO" id="GO:0006281">
    <property type="term" value="P:DNA repair"/>
    <property type="evidence" value="ECO:0007669"/>
    <property type="project" value="UniProtKB-KW"/>
</dbReference>
<dbReference type="Proteomes" id="UP000352698">
    <property type="component" value="Unassembled WGS sequence"/>
</dbReference>
<dbReference type="Pfam" id="PF01035">
    <property type="entry name" value="DNA_binding_1"/>
    <property type="match status" value="1"/>
</dbReference>
<dbReference type="SUPFAM" id="SSF53155">
    <property type="entry name" value="Methylated DNA-protein cysteine methyltransferase domain"/>
    <property type="match status" value="1"/>
</dbReference>
<dbReference type="NCBIfam" id="TIGR00589">
    <property type="entry name" value="ogt"/>
    <property type="match status" value="1"/>
</dbReference>
<dbReference type="InterPro" id="IPR036217">
    <property type="entry name" value="MethylDNA_cys_MeTrfase_DNAb"/>
</dbReference>
<evidence type="ECO:0000313" key="10">
    <source>
        <dbReference type="Proteomes" id="UP000352698"/>
    </source>
</evidence>
<dbReference type="InterPro" id="IPR001497">
    <property type="entry name" value="MethylDNA_cys_MeTrfase_AS"/>
</dbReference>
<proteinExistence type="inferred from homology"/>
<accession>A0A7Z9DJA7</accession>
<dbReference type="FunFam" id="1.10.10.10:FF:000214">
    <property type="entry name" value="Methylated-DNA--protein-cysteine methyltransferase"/>
    <property type="match status" value="1"/>
</dbReference>
<dbReference type="GO" id="GO:0032259">
    <property type="term" value="P:methylation"/>
    <property type="evidence" value="ECO:0007669"/>
    <property type="project" value="UniProtKB-KW"/>
</dbReference>
<keyword evidence="7" id="KW-0234">DNA repair</keyword>
<keyword evidence="4 9" id="KW-0489">Methyltransferase</keyword>
<keyword evidence="5 9" id="KW-0808">Transferase</keyword>
<dbReference type="EC" id="2.1.1.63" evidence="3"/>
<dbReference type="CDD" id="cd06445">
    <property type="entry name" value="ATase"/>
    <property type="match status" value="1"/>
</dbReference>
<dbReference type="InterPro" id="IPR014048">
    <property type="entry name" value="MethylDNA_cys_MeTrfase_DNA-bd"/>
</dbReference>
<reference evidence="9 10" key="1">
    <citation type="submission" date="2019-05" db="EMBL/GenBank/DDBJ databases">
        <authorList>
            <consortium name="Pathogen Informatics"/>
        </authorList>
    </citation>
    <scope>NUCLEOTIDE SEQUENCE [LARGE SCALE GENOMIC DNA]</scope>
    <source>
        <strain evidence="9 10">NCTC12204</strain>
    </source>
</reference>
<evidence type="ECO:0000256" key="8">
    <source>
        <dbReference type="ARBA" id="ARBA00049348"/>
    </source>
</evidence>
<dbReference type="InterPro" id="IPR036388">
    <property type="entry name" value="WH-like_DNA-bd_sf"/>
</dbReference>
<dbReference type="InterPro" id="IPR008332">
    <property type="entry name" value="MethylG_MeTrfase_N"/>
</dbReference>
<evidence type="ECO:0000256" key="2">
    <source>
        <dbReference type="ARBA" id="ARBA00008711"/>
    </source>
</evidence>
<name>A0A7Z9DJA7_ENTHR</name>
<evidence type="ECO:0000256" key="7">
    <source>
        <dbReference type="ARBA" id="ARBA00023204"/>
    </source>
</evidence>
<evidence type="ECO:0000256" key="4">
    <source>
        <dbReference type="ARBA" id="ARBA00022603"/>
    </source>
</evidence>
<protein>
    <recommendedName>
        <fullName evidence="3">methylated-DNA--[protein]-cysteine S-methyltransferase</fullName>
        <ecNumber evidence="3">2.1.1.63</ecNumber>
    </recommendedName>
</protein>
<evidence type="ECO:0000256" key="6">
    <source>
        <dbReference type="ARBA" id="ARBA00022763"/>
    </source>
</evidence>
<evidence type="ECO:0000313" key="9">
    <source>
        <dbReference type="EMBL" id="VTQ60167.1"/>
    </source>
</evidence>
<dbReference type="PANTHER" id="PTHR10815:SF5">
    <property type="entry name" value="METHYLATED-DNA--PROTEIN-CYSTEINE METHYLTRANSFERASE"/>
    <property type="match status" value="1"/>
</dbReference>
<dbReference type="PROSITE" id="PS00374">
    <property type="entry name" value="MGMT"/>
    <property type="match status" value="1"/>
</dbReference>
<gene>
    <name evidence="9" type="primary">ogt</name>
    <name evidence="9" type="ORF">NCTC12204_00557</name>
</gene>
<comment type="catalytic activity">
    <reaction evidence="1">
        <text>a 4-O-methyl-thymidine in DNA + L-cysteinyl-[protein] = a thymidine in DNA + S-methyl-L-cysteinyl-[protein]</text>
        <dbReference type="Rhea" id="RHEA:53428"/>
        <dbReference type="Rhea" id="RHEA-COMP:10131"/>
        <dbReference type="Rhea" id="RHEA-COMP:10132"/>
        <dbReference type="Rhea" id="RHEA-COMP:13555"/>
        <dbReference type="Rhea" id="RHEA-COMP:13556"/>
        <dbReference type="ChEBI" id="CHEBI:29950"/>
        <dbReference type="ChEBI" id="CHEBI:82612"/>
        <dbReference type="ChEBI" id="CHEBI:137386"/>
        <dbReference type="ChEBI" id="CHEBI:137387"/>
        <dbReference type="EC" id="2.1.1.63"/>
    </reaction>
</comment>
<dbReference type="Gene3D" id="1.10.10.10">
    <property type="entry name" value="Winged helix-like DNA-binding domain superfamily/Winged helix DNA-binding domain"/>
    <property type="match status" value="1"/>
</dbReference>
<evidence type="ECO:0000256" key="1">
    <source>
        <dbReference type="ARBA" id="ARBA00001286"/>
    </source>
</evidence>
<evidence type="ECO:0000256" key="3">
    <source>
        <dbReference type="ARBA" id="ARBA00011918"/>
    </source>
</evidence>
<dbReference type="SUPFAM" id="SSF46767">
    <property type="entry name" value="Methylated DNA-protein cysteine methyltransferase, C-terminal domain"/>
    <property type="match status" value="1"/>
</dbReference>
<dbReference type="PANTHER" id="PTHR10815">
    <property type="entry name" value="METHYLATED-DNA--PROTEIN-CYSTEINE METHYLTRANSFERASE"/>
    <property type="match status" value="1"/>
</dbReference>
<dbReference type="AlphaFoldDB" id="A0A7Z9DJA7"/>
<comment type="caution">
    <text evidence="9">The sequence shown here is derived from an EMBL/GenBank/DDBJ whole genome shotgun (WGS) entry which is preliminary data.</text>
</comment>